<dbReference type="PANTHER" id="PTHR30068">
    <property type="entry name" value="URONATE ISOMERASE"/>
    <property type="match status" value="1"/>
</dbReference>
<comment type="caution">
    <text evidence="8">The sequence shown here is derived from an EMBL/GenBank/DDBJ whole genome shotgun (WGS) entry which is preliminary data.</text>
</comment>
<gene>
    <name evidence="7" type="primary">uxaC</name>
    <name evidence="8" type="ORF">WQ57_21010</name>
</gene>
<protein>
    <recommendedName>
        <fullName evidence="5 7">Uronate isomerase</fullName>
        <ecNumber evidence="4 7">5.3.1.12</ecNumber>
    </recommendedName>
    <alternativeName>
        <fullName evidence="7">Glucuronate isomerase</fullName>
    </alternativeName>
    <alternativeName>
        <fullName evidence="7">Uronic isomerase</fullName>
    </alternativeName>
</protein>
<evidence type="ECO:0000256" key="2">
    <source>
        <dbReference type="ARBA" id="ARBA00004892"/>
    </source>
</evidence>
<dbReference type="EMBL" id="LAYY01000040">
    <property type="protein sequence ID" value="KKK36144.1"/>
    <property type="molecule type" value="Genomic_DNA"/>
</dbReference>
<evidence type="ECO:0000256" key="4">
    <source>
        <dbReference type="ARBA" id="ARBA00012546"/>
    </source>
</evidence>
<dbReference type="UniPathway" id="UPA00246"/>
<dbReference type="Pfam" id="PF02614">
    <property type="entry name" value="UxaC"/>
    <property type="match status" value="1"/>
</dbReference>
<evidence type="ECO:0000256" key="7">
    <source>
        <dbReference type="HAMAP-Rule" id="MF_00675"/>
    </source>
</evidence>
<dbReference type="Gene3D" id="1.10.2020.10">
    <property type="entry name" value="uronate isomerase, domain 2, chain A"/>
    <property type="match status" value="1"/>
</dbReference>
<organism evidence="8 9">
    <name type="scientific">Mesobacillus campisalis</name>
    <dbReference type="NCBI Taxonomy" id="1408103"/>
    <lineage>
        <taxon>Bacteria</taxon>
        <taxon>Bacillati</taxon>
        <taxon>Bacillota</taxon>
        <taxon>Bacilli</taxon>
        <taxon>Bacillales</taxon>
        <taxon>Bacillaceae</taxon>
        <taxon>Mesobacillus</taxon>
    </lineage>
</organism>
<dbReference type="PANTHER" id="PTHR30068:SF4">
    <property type="entry name" value="URONATE ISOMERASE"/>
    <property type="match status" value="1"/>
</dbReference>
<dbReference type="Proteomes" id="UP000034166">
    <property type="component" value="Unassembled WGS sequence"/>
</dbReference>
<reference evidence="8 9" key="1">
    <citation type="submission" date="2015-04" db="EMBL/GenBank/DDBJ databases">
        <title>Taxonomic description and genome sequence of Bacillus campisalis sp. nov., a novel member of the genus Bacillus isolated from solar saltern.</title>
        <authorList>
            <person name="Mathan Kumar R."/>
            <person name="Kaur G."/>
            <person name="Kumar A."/>
            <person name="Singh N.K."/>
            <person name="Kaur N."/>
            <person name="Kumar N."/>
            <person name="Mayilraj S."/>
        </authorList>
    </citation>
    <scope>NUCLEOTIDE SEQUENCE [LARGE SCALE GENOMIC DNA]</scope>
    <source>
        <strain evidence="8 9">SA2-6</strain>
    </source>
</reference>
<evidence type="ECO:0000313" key="8">
    <source>
        <dbReference type="EMBL" id="KKK36144.1"/>
    </source>
</evidence>
<dbReference type="Gene3D" id="3.20.20.140">
    <property type="entry name" value="Metal-dependent hydrolases"/>
    <property type="match status" value="1"/>
</dbReference>
<sequence length="465" mass="53326">MKNFMDETFLLSNDTAIELYNTFAKEMPIIDYHCHLSPKEIYENKTFKNIAEAWLYGDHYKWRAMRSNGIEEDFITGSASDYDKFLAWARTVPMSVGNPLYNWTHLELQRFFGIHDILNEKTAPMIWEKVNEKLAGDGFGARDLIRKSKVEVVCTTDDPVDSLEYHKKLAESDFDVKVLPSFRPDKGLEINRDGYVEWVKKLAEVSGIEIADYGDFLSALESRIAFFHSIGGRVSDHALDSIMYEESSLEEAKAVFVKGLNGEKVSLEEERKYKSYTLTFLGKQYARLGWAMQFHIHALRNNNTRMFNQLGPDTGFDSINDGQIAKPLSRLLDSLDKEDALPKTILYSLNPNDNYVIGTMIGNFQGGGTPGKIQFGTAWWFNDQKDGMFEQMKALANLGLLSRFIGMLTDSRSFLSYTRHEYFRRLVCDLIGTWVENGEVPYDMELLGGIVEGICYRNAKEYFQF</sequence>
<evidence type="ECO:0000256" key="1">
    <source>
        <dbReference type="ARBA" id="ARBA00001165"/>
    </source>
</evidence>
<proteinExistence type="inferred from homology"/>
<dbReference type="RefSeq" id="WP_046525712.1">
    <property type="nucleotide sequence ID" value="NZ_LAYY01000040.1"/>
</dbReference>
<accession>A0A0M2SNH0</accession>
<evidence type="ECO:0000313" key="9">
    <source>
        <dbReference type="Proteomes" id="UP000034166"/>
    </source>
</evidence>
<dbReference type="HAMAP" id="MF_00675">
    <property type="entry name" value="UxaC"/>
    <property type="match status" value="1"/>
</dbReference>
<dbReference type="OrthoDB" id="9766564at2"/>
<name>A0A0M2SNH0_9BACI</name>
<dbReference type="GO" id="GO:0008880">
    <property type="term" value="F:glucuronate isomerase activity"/>
    <property type="evidence" value="ECO:0007669"/>
    <property type="project" value="UniProtKB-UniRule"/>
</dbReference>
<dbReference type="InterPro" id="IPR003766">
    <property type="entry name" value="Uronate_isomerase"/>
</dbReference>
<comment type="pathway">
    <text evidence="2 7">Carbohydrate metabolism; pentose and glucuronate interconversion.</text>
</comment>
<comment type="catalytic activity">
    <reaction evidence="1 7">
        <text>D-glucuronate = D-fructuronate</text>
        <dbReference type="Rhea" id="RHEA:13049"/>
        <dbReference type="ChEBI" id="CHEBI:58720"/>
        <dbReference type="ChEBI" id="CHEBI:59863"/>
        <dbReference type="EC" id="5.3.1.12"/>
    </reaction>
</comment>
<dbReference type="NCBIfam" id="NF002794">
    <property type="entry name" value="PRK02925.1"/>
    <property type="match status" value="1"/>
</dbReference>
<comment type="catalytic activity">
    <reaction evidence="7">
        <text>aldehydo-D-galacturonate = keto-D-tagaturonate</text>
        <dbReference type="Rhea" id="RHEA:27702"/>
        <dbReference type="ChEBI" id="CHEBI:12952"/>
        <dbReference type="ChEBI" id="CHEBI:17886"/>
    </reaction>
</comment>
<keyword evidence="9" id="KW-1185">Reference proteome</keyword>
<comment type="similarity">
    <text evidence="3 7">Belongs to the metallo-dependent hydrolases superfamily. Uronate isomerase family.</text>
</comment>
<evidence type="ECO:0000256" key="5">
    <source>
        <dbReference type="ARBA" id="ARBA00020555"/>
    </source>
</evidence>
<dbReference type="GO" id="GO:0019698">
    <property type="term" value="P:D-galacturonate catabolic process"/>
    <property type="evidence" value="ECO:0007669"/>
    <property type="project" value="TreeGrafter"/>
</dbReference>
<dbReference type="PATRIC" id="fig|1408103.3.peg.4625"/>
<evidence type="ECO:0000256" key="3">
    <source>
        <dbReference type="ARBA" id="ARBA00008397"/>
    </source>
</evidence>
<dbReference type="AlphaFoldDB" id="A0A0M2SNH0"/>
<keyword evidence="6 7" id="KW-0413">Isomerase</keyword>
<dbReference type="SUPFAM" id="SSF51556">
    <property type="entry name" value="Metallo-dependent hydrolases"/>
    <property type="match status" value="1"/>
</dbReference>
<dbReference type="EC" id="5.3.1.12" evidence="4 7"/>
<evidence type="ECO:0000256" key="6">
    <source>
        <dbReference type="ARBA" id="ARBA00023235"/>
    </source>
</evidence>
<dbReference type="InterPro" id="IPR032466">
    <property type="entry name" value="Metal_Hydrolase"/>
</dbReference>
<dbReference type="GO" id="GO:0042840">
    <property type="term" value="P:D-glucuronate catabolic process"/>
    <property type="evidence" value="ECO:0007669"/>
    <property type="project" value="TreeGrafter"/>
</dbReference>